<sequence>MLQTVTVNEEGPAREIVGVEVRDFTREEALDFVHERIAASRYTPITFLNAHNANVAETDPAFREALDGFTVLSDGIGVDIAARILHGQRFRANLNGTDFVPDLLRAAPDRLRVGLFGGKPGVAARAATRFHEIAPRHEYRVLQHGYVDPIQEAEVLNALEAWRPDILLVALGVPKQELWIAQRIDERHCIVPLGIGALFDLVTGTVPRAPRWIRAIRMEWMYRLTREPGRLWKRYLVGNPVFLARVLRQKMVGKTGQSHA</sequence>
<evidence type="ECO:0000256" key="2">
    <source>
        <dbReference type="ARBA" id="ARBA00022679"/>
    </source>
</evidence>
<evidence type="ECO:0000313" key="3">
    <source>
        <dbReference type="EMBL" id="TCD16570.1"/>
    </source>
</evidence>
<dbReference type="EMBL" id="SJST01000001">
    <property type="protein sequence ID" value="TCD16570.1"/>
    <property type="molecule type" value="Genomic_DNA"/>
</dbReference>
<accession>A0A4R0PJL7</accession>
<dbReference type="RefSeq" id="WP_131565552.1">
    <property type="nucleotide sequence ID" value="NZ_JAINFK010000001.1"/>
</dbReference>
<dbReference type="NCBIfam" id="TIGR00696">
    <property type="entry name" value="wecG_tagA_cpsF"/>
    <property type="match status" value="1"/>
</dbReference>
<evidence type="ECO:0000256" key="1">
    <source>
        <dbReference type="ARBA" id="ARBA00022676"/>
    </source>
</evidence>
<organism evidence="3 4">
    <name type="scientific">Oricola cellulosilytica</name>
    <dbReference type="NCBI Taxonomy" id="1429082"/>
    <lineage>
        <taxon>Bacteria</taxon>
        <taxon>Pseudomonadati</taxon>
        <taxon>Pseudomonadota</taxon>
        <taxon>Alphaproteobacteria</taxon>
        <taxon>Hyphomicrobiales</taxon>
        <taxon>Ahrensiaceae</taxon>
        <taxon>Oricola</taxon>
    </lineage>
</organism>
<proteinExistence type="predicted"/>
<dbReference type="PANTHER" id="PTHR34136:SF1">
    <property type="entry name" value="UDP-N-ACETYL-D-MANNOSAMINURONIC ACID TRANSFERASE"/>
    <property type="match status" value="1"/>
</dbReference>
<dbReference type="InterPro" id="IPR004629">
    <property type="entry name" value="WecG_TagA_CpsF"/>
</dbReference>
<evidence type="ECO:0000313" key="4">
    <source>
        <dbReference type="Proteomes" id="UP000291301"/>
    </source>
</evidence>
<dbReference type="Proteomes" id="UP000291301">
    <property type="component" value="Unassembled WGS sequence"/>
</dbReference>
<keyword evidence="1" id="KW-0328">Glycosyltransferase</keyword>
<comment type="caution">
    <text evidence="3">The sequence shown here is derived from an EMBL/GenBank/DDBJ whole genome shotgun (WGS) entry which is preliminary data.</text>
</comment>
<dbReference type="AlphaFoldDB" id="A0A4R0PJL7"/>
<gene>
    <name evidence="3" type="ORF">E0D97_03895</name>
</gene>
<keyword evidence="4" id="KW-1185">Reference proteome</keyword>
<keyword evidence="2 3" id="KW-0808">Transferase</keyword>
<dbReference type="Pfam" id="PF03808">
    <property type="entry name" value="Glyco_tran_WecG"/>
    <property type="match status" value="1"/>
</dbReference>
<dbReference type="PANTHER" id="PTHR34136">
    <property type="match status" value="1"/>
</dbReference>
<dbReference type="OrthoDB" id="9771846at2"/>
<protein>
    <submittedName>
        <fullName evidence="3">Glycosyltransferase</fullName>
    </submittedName>
</protein>
<reference evidence="3 4" key="1">
    <citation type="journal article" date="2015" name="Antonie Van Leeuwenhoek">
        <title>Oricola cellulosilytica gen. nov., sp. nov., a cellulose-degrading bacterium of the family Phyllobacteriaceae isolated from surface seashore water, and emended descriptions of Mesorhizobium loti and Phyllobacterium myrsinacearum.</title>
        <authorList>
            <person name="Hameed A."/>
            <person name="Shahina M."/>
            <person name="Lai W.A."/>
            <person name="Lin S.Y."/>
            <person name="Young L.S."/>
            <person name="Liu Y.C."/>
            <person name="Hsu Y.H."/>
            <person name="Young C.C."/>
        </authorList>
    </citation>
    <scope>NUCLEOTIDE SEQUENCE [LARGE SCALE GENOMIC DNA]</scope>
    <source>
        <strain evidence="3 4">KCTC 52183</strain>
    </source>
</reference>
<name>A0A4R0PJL7_9HYPH</name>
<dbReference type="GO" id="GO:0016758">
    <property type="term" value="F:hexosyltransferase activity"/>
    <property type="evidence" value="ECO:0007669"/>
    <property type="project" value="TreeGrafter"/>
</dbReference>
<dbReference type="CDD" id="cd06533">
    <property type="entry name" value="Glyco_transf_WecG_TagA"/>
    <property type="match status" value="1"/>
</dbReference>